<evidence type="ECO:0000256" key="1">
    <source>
        <dbReference type="ARBA" id="ARBA00005771"/>
    </source>
</evidence>
<sequence length="100" mass="11761">MTKDLKKCIKRVSQFLEMKYTEGQHEELQEHLKIDNFRNNKSVNAELLRDLGIIRSGEGGFVRKGKSGGWREYFVGELNEEADQWIEENLKKTDLRFPES</sequence>
<dbReference type="GO" id="GO:0008146">
    <property type="term" value="F:sulfotransferase activity"/>
    <property type="evidence" value="ECO:0007669"/>
    <property type="project" value="InterPro"/>
</dbReference>
<comment type="caution">
    <text evidence="4">The sequence shown here is derived from an EMBL/GenBank/DDBJ whole genome shotgun (WGS) entry which is preliminary data.</text>
</comment>
<dbReference type="PANTHER" id="PTHR11783">
    <property type="entry name" value="SULFOTRANSFERASE SULT"/>
    <property type="match status" value="1"/>
</dbReference>
<dbReference type="InterPro" id="IPR027417">
    <property type="entry name" value="P-loop_NTPase"/>
</dbReference>
<evidence type="ECO:0000259" key="3">
    <source>
        <dbReference type="Pfam" id="PF00685"/>
    </source>
</evidence>
<dbReference type="InterPro" id="IPR000863">
    <property type="entry name" value="Sulfotransferase_dom"/>
</dbReference>
<comment type="similarity">
    <text evidence="1">Belongs to the sulfotransferase 1 family.</text>
</comment>
<organism evidence="4 5">
    <name type="scientific">Tenebrio molitor</name>
    <name type="common">Yellow mealworm beetle</name>
    <dbReference type="NCBI Taxonomy" id="7067"/>
    <lineage>
        <taxon>Eukaryota</taxon>
        <taxon>Metazoa</taxon>
        <taxon>Ecdysozoa</taxon>
        <taxon>Arthropoda</taxon>
        <taxon>Hexapoda</taxon>
        <taxon>Insecta</taxon>
        <taxon>Pterygota</taxon>
        <taxon>Neoptera</taxon>
        <taxon>Endopterygota</taxon>
        <taxon>Coleoptera</taxon>
        <taxon>Polyphaga</taxon>
        <taxon>Cucujiformia</taxon>
        <taxon>Tenebrionidae</taxon>
        <taxon>Tenebrio</taxon>
    </lineage>
</organism>
<dbReference type="AlphaFoldDB" id="A0A8J6HWG3"/>
<accession>A0A8J6HWG3</accession>
<protein>
    <recommendedName>
        <fullName evidence="3">Sulfotransferase domain-containing protein</fullName>
    </recommendedName>
</protein>
<reference evidence="4" key="1">
    <citation type="journal article" date="2020" name="J Insects Food Feed">
        <title>The yellow mealworm (Tenebrio molitor) genome: a resource for the emerging insects as food and feed industry.</title>
        <authorList>
            <person name="Eriksson T."/>
            <person name="Andere A."/>
            <person name="Kelstrup H."/>
            <person name="Emery V."/>
            <person name="Picard C."/>
        </authorList>
    </citation>
    <scope>NUCLEOTIDE SEQUENCE</scope>
    <source>
        <strain evidence="4">Stoneville</strain>
        <tissue evidence="4">Whole head</tissue>
    </source>
</reference>
<keyword evidence="5" id="KW-1185">Reference proteome</keyword>
<dbReference type="Gene3D" id="3.40.50.300">
    <property type="entry name" value="P-loop containing nucleotide triphosphate hydrolases"/>
    <property type="match status" value="1"/>
</dbReference>
<evidence type="ECO:0000313" key="4">
    <source>
        <dbReference type="EMBL" id="KAH0821959.1"/>
    </source>
</evidence>
<name>A0A8J6HWG3_TENMO</name>
<dbReference type="Proteomes" id="UP000719412">
    <property type="component" value="Unassembled WGS sequence"/>
</dbReference>
<dbReference type="EMBL" id="JABDTM020005208">
    <property type="protein sequence ID" value="KAH0821959.1"/>
    <property type="molecule type" value="Genomic_DNA"/>
</dbReference>
<feature type="domain" description="Sulfotransferase" evidence="3">
    <location>
        <begin position="1"/>
        <end position="93"/>
    </location>
</feature>
<dbReference type="SUPFAM" id="SSF52540">
    <property type="entry name" value="P-loop containing nucleoside triphosphate hydrolases"/>
    <property type="match status" value="1"/>
</dbReference>
<keyword evidence="2" id="KW-0808">Transferase</keyword>
<dbReference type="Pfam" id="PF00685">
    <property type="entry name" value="Sulfotransfer_1"/>
    <property type="match status" value="1"/>
</dbReference>
<evidence type="ECO:0000256" key="2">
    <source>
        <dbReference type="ARBA" id="ARBA00022679"/>
    </source>
</evidence>
<gene>
    <name evidence="4" type="ORF">GEV33_000832</name>
</gene>
<proteinExistence type="inferred from homology"/>
<reference evidence="4" key="2">
    <citation type="submission" date="2021-08" db="EMBL/GenBank/DDBJ databases">
        <authorList>
            <person name="Eriksson T."/>
        </authorList>
    </citation>
    <scope>NUCLEOTIDE SEQUENCE</scope>
    <source>
        <strain evidence="4">Stoneville</strain>
        <tissue evidence="4">Whole head</tissue>
    </source>
</reference>
<evidence type="ECO:0000313" key="5">
    <source>
        <dbReference type="Proteomes" id="UP000719412"/>
    </source>
</evidence>